<comment type="caution">
    <text evidence="4">The sequence shown here is derived from an EMBL/GenBank/DDBJ whole genome shotgun (WGS) entry which is preliminary data.</text>
</comment>
<gene>
    <name evidence="4" type="ORF">CBF27_02730</name>
</gene>
<dbReference type="Proteomes" id="UP000286773">
    <property type="component" value="Unassembled WGS sequence"/>
</dbReference>
<dbReference type="InterPro" id="IPR014729">
    <property type="entry name" value="Rossmann-like_a/b/a_fold"/>
</dbReference>
<dbReference type="InterPro" id="IPR006015">
    <property type="entry name" value="Universal_stress_UspA"/>
</dbReference>
<sequence>MEQYHHILVAYDKSEQSRKALRQAFDIAEYNNSLVTILYVADSFGLNPTNPVVLGAIDDYYKSEEYTLTKSLEKIVSERDSKDKPEVKIITLKGNAKRKIVKFAKERKIDLIVMGATGKHGTEQNIVGTTTSYVVNHAHCQVLVVR</sequence>
<evidence type="ECO:0000313" key="5">
    <source>
        <dbReference type="Proteomes" id="UP000286773"/>
    </source>
</evidence>
<dbReference type="PANTHER" id="PTHR46268">
    <property type="entry name" value="STRESS RESPONSE PROTEIN NHAX"/>
    <property type="match status" value="1"/>
</dbReference>
<proteinExistence type="inferred from homology"/>
<dbReference type="RefSeq" id="WP_126812174.1">
    <property type="nucleotide sequence ID" value="NZ_NGKC01000002.1"/>
</dbReference>
<feature type="domain" description="UspA" evidence="3">
    <location>
        <begin position="4"/>
        <end position="146"/>
    </location>
</feature>
<dbReference type="SUPFAM" id="SSF52402">
    <property type="entry name" value="Adenine nucleotide alpha hydrolases-like"/>
    <property type="match status" value="1"/>
</dbReference>
<dbReference type="InterPro" id="IPR006016">
    <property type="entry name" value="UspA"/>
</dbReference>
<dbReference type="GO" id="GO:0005737">
    <property type="term" value="C:cytoplasm"/>
    <property type="evidence" value="ECO:0007669"/>
    <property type="project" value="UniProtKB-SubCell"/>
</dbReference>
<dbReference type="PANTHER" id="PTHR46268:SF6">
    <property type="entry name" value="UNIVERSAL STRESS PROTEIN UP12"/>
    <property type="match status" value="1"/>
</dbReference>
<dbReference type="PRINTS" id="PR01438">
    <property type="entry name" value="UNVRSLSTRESS"/>
</dbReference>
<comment type="subcellular location">
    <subcellularLocation>
        <location evidence="2">Cytoplasm</location>
    </subcellularLocation>
</comment>
<dbReference type="PIRSF" id="PIRSF006276">
    <property type="entry name" value="UspA"/>
    <property type="match status" value="1"/>
</dbReference>
<protein>
    <recommendedName>
        <fullName evidence="2">Universal stress protein</fullName>
    </recommendedName>
</protein>
<dbReference type="OrthoDB" id="9777884at2"/>
<dbReference type="AlphaFoldDB" id="A0A430B0G0"/>
<keyword evidence="2" id="KW-0963">Cytoplasm</keyword>
<evidence type="ECO:0000256" key="1">
    <source>
        <dbReference type="ARBA" id="ARBA00008791"/>
    </source>
</evidence>
<comment type="similarity">
    <text evidence="1 2">Belongs to the universal stress protein A family.</text>
</comment>
<dbReference type="Pfam" id="PF00582">
    <property type="entry name" value="Usp"/>
    <property type="match status" value="1"/>
</dbReference>
<keyword evidence="5" id="KW-1185">Reference proteome</keyword>
<evidence type="ECO:0000313" key="4">
    <source>
        <dbReference type="EMBL" id="RSU13833.1"/>
    </source>
</evidence>
<dbReference type="EMBL" id="NGKC01000002">
    <property type="protein sequence ID" value="RSU13833.1"/>
    <property type="molecule type" value="Genomic_DNA"/>
</dbReference>
<dbReference type="CDD" id="cd00293">
    <property type="entry name" value="USP-like"/>
    <property type="match status" value="1"/>
</dbReference>
<name>A0A430B0G0_9ENTE</name>
<reference evidence="4 5" key="1">
    <citation type="submission" date="2017-05" db="EMBL/GenBank/DDBJ databases">
        <title>Vagococcus spp. assemblies.</title>
        <authorList>
            <person name="Gulvik C.A."/>
        </authorList>
    </citation>
    <scope>NUCLEOTIDE SEQUENCE [LARGE SCALE GENOMIC DNA]</scope>
    <source>
        <strain evidence="4 5">LMG 24798</strain>
    </source>
</reference>
<evidence type="ECO:0000256" key="2">
    <source>
        <dbReference type="PIRNR" id="PIRNR006276"/>
    </source>
</evidence>
<organism evidence="4 5">
    <name type="scientific">Vagococcus acidifermentans</name>
    <dbReference type="NCBI Taxonomy" id="564710"/>
    <lineage>
        <taxon>Bacteria</taxon>
        <taxon>Bacillati</taxon>
        <taxon>Bacillota</taxon>
        <taxon>Bacilli</taxon>
        <taxon>Lactobacillales</taxon>
        <taxon>Enterococcaceae</taxon>
        <taxon>Vagococcus</taxon>
    </lineage>
</organism>
<evidence type="ECO:0000259" key="3">
    <source>
        <dbReference type="Pfam" id="PF00582"/>
    </source>
</evidence>
<accession>A0A430B0G0</accession>
<dbReference type="Gene3D" id="3.40.50.620">
    <property type="entry name" value="HUPs"/>
    <property type="match status" value="1"/>
</dbReference>